<comment type="caution">
    <text evidence="1">The sequence shown here is derived from an EMBL/GenBank/DDBJ whole genome shotgun (WGS) entry which is preliminary data.</text>
</comment>
<name>X1ATH2_9ZZZZ</name>
<sequence length="48" mass="5492">DDKHLEKYASELGVDLARFKNDMSMHVHAARVHEDFLSGVRSFGPKCF</sequence>
<gene>
    <name evidence="1" type="ORF">S01H4_34942</name>
</gene>
<evidence type="ECO:0000313" key="1">
    <source>
        <dbReference type="EMBL" id="GAG75568.1"/>
    </source>
</evidence>
<dbReference type="EMBL" id="BART01018523">
    <property type="protein sequence ID" value="GAG75568.1"/>
    <property type="molecule type" value="Genomic_DNA"/>
</dbReference>
<organism evidence="1">
    <name type="scientific">marine sediment metagenome</name>
    <dbReference type="NCBI Taxonomy" id="412755"/>
    <lineage>
        <taxon>unclassified sequences</taxon>
        <taxon>metagenomes</taxon>
        <taxon>ecological metagenomes</taxon>
    </lineage>
</organism>
<dbReference type="AlphaFoldDB" id="X1ATH2"/>
<reference evidence="1" key="1">
    <citation type="journal article" date="2014" name="Front. Microbiol.">
        <title>High frequency of phylogenetically diverse reductive dehalogenase-homologous genes in deep subseafloor sedimentary metagenomes.</title>
        <authorList>
            <person name="Kawai M."/>
            <person name="Futagami T."/>
            <person name="Toyoda A."/>
            <person name="Takaki Y."/>
            <person name="Nishi S."/>
            <person name="Hori S."/>
            <person name="Arai W."/>
            <person name="Tsubouchi T."/>
            <person name="Morono Y."/>
            <person name="Uchiyama I."/>
            <person name="Ito T."/>
            <person name="Fujiyama A."/>
            <person name="Inagaki F."/>
            <person name="Takami H."/>
        </authorList>
    </citation>
    <scope>NUCLEOTIDE SEQUENCE</scope>
    <source>
        <strain evidence="1">Expedition CK06-06</strain>
    </source>
</reference>
<protein>
    <submittedName>
        <fullName evidence="1">Uncharacterized protein</fullName>
    </submittedName>
</protein>
<accession>X1ATH2</accession>
<proteinExistence type="predicted"/>
<feature type="non-terminal residue" evidence="1">
    <location>
        <position position="1"/>
    </location>
</feature>